<dbReference type="Pfam" id="PF06574">
    <property type="entry name" value="FAD_syn"/>
    <property type="match status" value="1"/>
</dbReference>
<dbReference type="EC" id="2.7.7.2" evidence="2"/>
<dbReference type="GO" id="GO:0006747">
    <property type="term" value="P:FAD biosynthetic process"/>
    <property type="evidence" value="ECO:0007669"/>
    <property type="project" value="UniProtKB-UniPathway"/>
</dbReference>
<comment type="catalytic activity">
    <reaction evidence="10">
        <text>FMN + ATP + H(+) = FAD + diphosphate</text>
        <dbReference type="Rhea" id="RHEA:17237"/>
        <dbReference type="ChEBI" id="CHEBI:15378"/>
        <dbReference type="ChEBI" id="CHEBI:30616"/>
        <dbReference type="ChEBI" id="CHEBI:33019"/>
        <dbReference type="ChEBI" id="CHEBI:57692"/>
        <dbReference type="ChEBI" id="CHEBI:58210"/>
        <dbReference type="EC" id="2.7.7.2"/>
    </reaction>
</comment>
<dbReference type="AlphaFoldDB" id="A0A1G8MX14"/>
<keyword evidence="6" id="KW-0548">Nucleotidyltransferase</keyword>
<keyword evidence="3" id="KW-0285">Flavoprotein</keyword>
<comment type="pathway">
    <text evidence="1">Cofactor biosynthesis; FAD biosynthesis; FAD from FMN: step 1/1.</text>
</comment>
<gene>
    <name evidence="12" type="ORF">SAMN04488123_10570</name>
</gene>
<evidence type="ECO:0000256" key="4">
    <source>
        <dbReference type="ARBA" id="ARBA00022643"/>
    </source>
</evidence>
<evidence type="ECO:0000256" key="8">
    <source>
        <dbReference type="ARBA" id="ARBA00022827"/>
    </source>
</evidence>
<feature type="domain" description="FAD synthetase" evidence="11">
    <location>
        <begin position="4"/>
        <end position="42"/>
    </location>
</feature>
<organism evidence="12 13">
    <name type="scientific">Natribacillus halophilus</name>
    <dbReference type="NCBI Taxonomy" id="549003"/>
    <lineage>
        <taxon>Bacteria</taxon>
        <taxon>Bacillati</taxon>
        <taxon>Bacillota</taxon>
        <taxon>Bacilli</taxon>
        <taxon>Bacillales</taxon>
        <taxon>Bacillaceae</taxon>
        <taxon>Natribacillus</taxon>
    </lineage>
</organism>
<evidence type="ECO:0000256" key="7">
    <source>
        <dbReference type="ARBA" id="ARBA00022741"/>
    </source>
</evidence>
<protein>
    <recommendedName>
        <fullName evidence="2">FAD synthase</fullName>
        <ecNumber evidence="2">2.7.7.2</ecNumber>
    </recommendedName>
</protein>
<evidence type="ECO:0000256" key="5">
    <source>
        <dbReference type="ARBA" id="ARBA00022679"/>
    </source>
</evidence>
<evidence type="ECO:0000256" key="2">
    <source>
        <dbReference type="ARBA" id="ARBA00012393"/>
    </source>
</evidence>
<evidence type="ECO:0000256" key="10">
    <source>
        <dbReference type="ARBA" id="ARBA00049494"/>
    </source>
</evidence>
<proteinExistence type="predicted"/>
<accession>A0A1G8MX14</accession>
<dbReference type="GO" id="GO:0003919">
    <property type="term" value="F:FMN adenylyltransferase activity"/>
    <property type="evidence" value="ECO:0007669"/>
    <property type="project" value="UniProtKB-EC"/>
</dbReference>
<reference evidence="12 13" key="1">
    <citation type="submission" date="2016-10" db="EMBL/GenBank/DDBJ databases">
        <authorList>
            <person name="de Groot N.N."/>
        </authorList>
    </citation>
    <scope>NUCLEOTIDE SEQUENCE [LARGE SCALE GENOMIC DNA]</scope>
    <source>
        <strain evidence="12 13">DSM 21771</strain>
    </source>
</reference>
<keyword evidence="8" id="KW-0274">FAD</keyword>
<evidence type="ECO:0000313" key="13">
    <source>
        <dbReference type="Proteomes" id="UP000198853"/>
    </source>
</evidence>
<dbReference type="Gene3D" id="3.40.50.620">
    <property type="entry name" value="HUPs"/>
    <property type="match status" value="1"/>
</dbReference>
<evidence type="ECO:0000313" key="12">
    <source>
        <dbReference type="EMBL" id="SDI72357.1"/>
    </source>
</evidence>
<keyword evidence="5" id="KW-0808">Transferase</keyword>
<keyword evidence="13" id="KW-1185">Reference proteome</keyword>
<dbReference type="InterPro" id="IPR014729">
    <property type="entry name" value="Rossmann-like_a/b/a_fold"/>
</dbReference>
<evidence type="ECO:0000256" key="3">
    <source>
        <dbReference type="ARBA" id="ARBA00022630"/>
    </source>
</evidence>
<name>A0A1G8MX14_9BACI</name>
<sequence>MIKGDNNRKYLSPLPQKIEKLETMGVDRLFVTEFDKKFASAHQLILYKILL</sequence>
<evidence type="ECO:0000256" key="9">
    <source>
        <dbReference type="ARBA" id="ARBA00022840"/>
    </source>
</evidence>
<evidence type="ECO:0000256" key="1">
    <source>
        <dbReference type="ARBA" id="ARBA00004726"/>
    </source>
</evidence>
<dbReference type="InterPro" id="IPR015864">
    <property type="entry name" value="FAD_synthase"/>
</dbReference>
<dbReference type="EMBL" id="FNEN01000005">
    <property type="protein sequence ID" value="SDI72357.1"/>
    <property type="molecule type" value="Genomic_DNA"/>
</dbReference>
<dbReference type="GO" id="GO:0005524">
    <property type="term" value="F:ATP binding"/>
    <property type="evidence" value="ECO:0007669"/>
    <property type="project" value="UniProtKB-KW"/>
</dbReference>
<dbReference type="GO" id="GO:0009231">
    <property type="term" value="P:riboflavin biosynthetic process"/>
    <property type="evidence" value="ECO:0007669"/>
    <property type="project" value="InterPro"/>
</dbReference>
<keyword evidence="9" id="KW-0067">ATP-binding</keyword>
<keyword evidence="7" id="KW-0547">Nucleotide-binding</keyword>
<evidence type="ECO:0000259" key="11">
    <source>
        <dbReference type="Pfam" id="PF06574"/>
    </source>
</evidence>
<keyword evidence="4" id="KW-0288">FMN</keyword>
<evidence type="ECO:0000256" key="6">
    <source>
        <dbReference type="ARBA" id="ARBA00022695"/>
    </source>
</evidence>
<dbReference type="UniPathway" id="UPA00277">
    <property type="reaction ID" value="UER00407"/>
</dbReference>
<dbReference type="Proteomes" id="UP000198853">
    <property type="component" value="Unassembled WGS sequence"/>
</dbReference>